<sequence length="165" mass="18562">MTTYKDITQSYADLQKCNAMIRDTLRREAQDLYECYTSSLNLDSRVINTAHGKREVVSIEQDRKNEGYTECPPLTLDMSTNGTIEFRISLIVATTPRGNTIIPAYVQIGLSEGMVKVILSLSNSKSDRHAELYVTSGEGVDRYSEVAEYIKGMMMQFIADQSLKV</sequence>
<reference evidence="1" key="1">
    <citation type="submission" date="2018-07" db="EMBL/GenBank/DDBJ databases">
        <authorList>
            <consortium name="GenomeTrakr network: Whole genome sequencing for foodborne pathogen traceback"/>
        </authorList>
    </citation>
    <scope>NUCLEOTIDE SEQUENCE [LARGE SCALE GENOMIC DNA]</scope>
    <source>
        <strain evidence="1">FDA00008842</strain>
    </source>
</reference>
<comment type="caution">
    <text evidence="1">The sequence shown here is derived from an EMBL/GenBank/DDBJ whole genome shotgun (WGS) entry which is preliminary data.</text>
</comment>
<proteinExistence type="predicted"/>
<dbReference type="AlphaFoldDB" id="A0A5U3IYJ0"/>
<organism evidence="1">
    <name type="scientific">Salmonella enterica</name>
    <name type="common">Salmonella choleraesuis</name>
    <dbReference type="NCBI Taxonomy" id="28901"/>
    <lineage>
        <taxon>Bacteria</taxon>
        <taxon>Pseudomonadati</taxon>
        <taxon>Pseudomonadota</taxon>
        <taxon>Gammaproteobacteria</taxon>
        <taxon>Enterobacterales</taxon>
        <taxon>Enterobacteriaceae</taxon>
        <taxon>Salmonella</taxon>
    </lineage>
</organism>
<dbReference type="EMBL" id="AAGLUV010000027">
    <property type="protein sequence ID" value="EBP4586304.1"/>
    <property type="molecule type" value="Genomic_DNA"/>
</dbReference>
<gene>
    <name evidence="1" type="ORF">VH79_24565</name>
</gene>
<name>A0A5U3IYJ0_SALER</name>
<dbReference type="Proteomes" id="UP000839610">
    <property type="component" value="Unassembled WGS sequence"/>
</dbReference>
<accession>A0A5U3IYJ0</accession>
<protein>
    <submittedName>
        <fullName evidence="1">Uncharacterized protein</fullName>
    </submittedName>
</protein>
<evidence type="ECO:0000313" key="1">
    <source>
        <dbReference type="EMBL" id="EBP4586304.1"/>
    </source>
</evidence>